<keyword evidence="13" id="KW-0906">Nuclear pore complex</keyword>
<feature type="domain" description="RanBP2-type" evidence="22">
    <location>
        <begin position="869"/>
        <end position="898"/>
    </location>
</feature>
<dbReference type="GO" id="GO:0051028">
    <property type="term" value="P:mRNA transport"/>
    <property type="evidence" value="ECO:0007669"/>
    <property type="project" value="UniProtKB-KW"/>
</dbReference>
<evidence type="ECO:0000256" key="8">
    <source>
        <dbReference type="ARBA" id="ARBA00022816"/>
    </source>
</evidence>
<evidence type="ECO:0000256" key="1">
    <source>
        <dbReference type="ARBA" id="ARBA00001947"/>
    </source>
</evidence>
<evidence type="ECO:0000256" key="12">
    <source>
        <dbReference type="ARBA" id="ARBA00023125"/>
    </source>
</evidence>
<feature type="domain" description="RanBP2-type" evidence="22">
    <location>
        <begin position="833"/>
        <end position="862"/>
    </location>
</feature>
<evidence type="ECO:0000256" key="14">
    <source>
        <dbReference type="ARBA" id="ARBA00023136"/>
    </source>
</evidence>
<feature type="domain" description="RanBP2-type" evidence="22">
    <location>
        <begin position="786"/>
        <end position="820"/>
    </location>
</feature>
<evidence type="ECO:0000256" key="15">
    <source>
        <dbReference type="ARBA" id="ARBA00023242"/>
    </source>
</evidence>
<dbReference type="PANTHER" id="PTHR23193:SF23">
    <property type="entry name" value="NUCLEAR PORE COMPLEX PROTEIN NUP153"/>
    <property type="match status" value="1"/>
</dbReference>
<feature type="compositionally biased region" description="Polar residues" evidence="21">
    <location>
        <begin position="433"/>
        <end position="445"/>
    </location>
</feature>
<accession>A0A5K3EUW5</accession>
<dbReference type="GO" id="GO:0006405">
    <property type="term" value="P:RNA export from nucleus"/>
    <property type="evidence" value="ECO:0007669"/>
    <property type="project" value="TreeGrafter"/>
</dbReference>
<feature type="region of interest" description="Disordered" evidence="21">
    <location>
        <begin position="1"/>
        <end position="21"/>
    </location>
</feature>
<keyword evidence="10" id="KW-0653">Protein transport</keyword>
<evidence type="ECO:0000256" key="3">
    <source>
        <dbReference type="ARBA" id="ARBA00004567"/>
    </source>
</evidence>
<dbReference type="AlphaFoldDB" id="A0A5K3EUW5"/>
<organism evidence="23">
    <name type="scientific">Mesocestoides corti</name>
    <name type="common">Flatworm</name>
    <dbReference type="NCBI Taxonomy" id="53468"/>
    <lineage>
        <taxon>Eukaryota</taxon>
        <taxon>Metazoa</taxon>
        <taxon>Spiralia</taxon>
        <taxon>Lophotrochozoa</taxon>
        <taxon>Platyhelminthes</taxon>
        <taxon>Cestoda</taxon>
        <taxon>Eucestoda</taxon>
        <taxon>Cyclophyllidea</taxon>
        <taxon>Mesocestoididae</taxon>
        <taxon>Mesocestoides</taxon>
    </lineage>
</organism>
<evidence type="ECO:0000256" key="19">
    <source>
        <dbReference type="ARBA" id="ARBA00079437"/>
    </source>
</evidence>
<evidence type="ECO:0000256" key="7">
    <source>
        <dbReference type="ARBA" id="ARBA00022771"/>
    </source>
</evidence>
<keyword evidence="5" id="KW-0479">Metal-binding</keyword>
<evidence type="ECO:0000256" key="16">
    <source>
        <dbReference type="ARBA" id="ARBA00060842"/>
    </source>
</evidence>
<keyword evidence="8" id="KW-0509">mRNA transport</keyword>
<name>A0A5K3EUW5_MESCO</name>
<comment type="cofactor">
    <cofactor evidence="1">
        <name>Zn(2+)</name>
        <dbReference type="ChEBI" id="CHEBI:29105"/>
    </cofactor>
</comment>
<feature type="compositionally biased region" description="Low complexity" evidence="21">
    <location>
        <begin position="1045"/>
        <end position="1055"/>
    </location>
</feature>
<feature type="region of interest" description="Disordered" evidence="21">
    <location>
        <begin position="422"/>
        <end position="449"/>
    </location>
</feature>
<feature type="domain" description="RanBP2-type" evidence="22">
    <location>
        <begin position="538"/>
        <end position="567"/>
    </location>
</feature>
<feature type="domain" description="RanBP2-type" evidence="22">
    <location>
        <begin position="690"/>
        <end position="719"/>
    </location>
</feature>
<keyword evidence="7 20" id="KW-0863">Zinc-finger</keyword>
<dbReference type="GO" id="GO:0008139">
    <property type="term" value="F:nuclear localization sequence binding"/>
    <property type="evidence" value="ECO:0007669"/>
    <property type="project" value="TreeGrafter"/>
</dbReference>
<evidence type="ECO:0000256" key="21">
    <source>
        <dbReference type="SAM" id="MobiDB-lite"/>
    </source>
</evidence>
<dbReference type="GO" id="GO:0006606">
    <property type="term" value="P:protein import into nucleus"/>
    <property type="evidence" value="ECO:0007669"/>
    <property type="project" value="TreeGrafter"/>
</dbReference>
<evidence type="ECO:0000256" key="6">
    <source>
        <dbReference type="ARBA" id="ARBA00022737"/>
    </source>
</evidence>
<dbReference type="FunFam" id="4.10.1060.10:FF:000001">
    <property type="entry name" value="Nuclear pore complex protein Nup153"/>
    <property type="match status" value="1"/>
</dbReference>
<dbReference type="Gene3D" id="4.10.1060.10">
    <property type="entry name" value="Zinc finger, RanBP2-type"/>
    <property type="match status" value="5"/>
</dbReference>
<feature type="region of interest" description="Disordered" evidence="21">
    <location>
        <begin position="39"/>
        <end position="77"/>
    </location>
</feature>
<dbReference type="GO" id="GO:0003677">
    <property type="term" value="F:DNA binding"/>
    <property type="evidence" value="ECO:0007669"/>
    <property type="project" value="UniProtKB-KW"/>
</dbReference>
<dbReference type="InterPro" id="IPR026054">
    <property type="entry name" value="Nucleoporin"/>
</dbReference>
<comment type="subcellular location">
    <subcellularLocation>
        <location evidence="2">Nucleus membrane</location>
    </subcellularLocation>
    <subcellularLocation>
        <location evidence="3">Nucleus</location>
        <location evidence="3">Nuclear pore complex</location>
    </subcellularLocation>
</comment>
<dbReference type="InterPro" id="IPR036443">
    <property type="entry name" value="Znf_RanBP2_sf"/>
</dbReference>
<dbReference type="Pfam" id="PF00641">
    <property type="entry name" value="Zn_ribbon_RanBP"/>
    <property type="match status" value="3"/>
</dbReference>
<dbReference type="GO" id="GO:0031965">
    <property type="term" value="C:nuclear membrane"/>
    <property type="evidence" value="ECO:0007669"/>
    <property type="project" value="UniProtKB-SubCell"/>
</dbReference>
<feature type="compositionally biased region" description="Basic and acidic residues" evidence="21">
    <location>
        <begin position="41"/>
        <end position="52"/>
    </location>
</feature>
<dbReference type="PROSITE" id="PS50199">
    <property type="entry name" value="ZF_RANBP2_2"/>
    <property type="match status" value="6"/>
</dbReference>
<evidence type="ECO:0000256" key="10">
    <source>
        <dbReference type="ARBA" id="ARBA00022927"/>
    </source>
</evidence>
<keyword evidence="12" id="KW-0238">DNA-binding</keyword>
<sequence length="1122" mass="119714">MNGRKLCSDNSGQNGTIPPRRQSLLNRITDTISSFLPSLFDSKDETSSEDSTHSSQQTESSICGPQTSVLSEQDLGLRSRRSSNRLSISRVDGVQIPDVISFPRSDVDVDLDAKDDKSESSSGSRTSVSTSGVSSLLPRNCKIEPLFGVEKSVRPPLLGYKSGYTSQQSGSSTREFNNVELWSDTDRIKRPSSCLNESASKRMRTESTQSGLSHAFSSPFYRGRVSYGGASSMRSLSKSQSVFEHVTPLRFIMEAPEEKISSKNQQFSSNTMLSATAQLILQNLERHDFPLTSSVSVPFPRSVPATPLSKPLQRSTIRYPAYMAAYKRYKENRLQRTASQALTSPAPHQSSLAYNQTSELHFGGGVVSRQMYTVASSKPLATMSTSAVTGAQPTTAAVLPSTQTALNSLAADTLPRLNFPNCGLGNPAGKPHSPTTANPQTSKVSASVPVRVEKSTSAIKTEALSTFTFSNPISLDPPERPIVTLPVLPHFSFSYPQPRPKRPAPVLDSSFLPTLLSPQQPTEEIHSFTPKRAAIPPDVNLWRCESCLTENSDKDSMCKSCRLPNSSPRPPQLTTMTTAETLKPLPNIAPGSWECPTCMVKNKSEASKCVCCQTANPSDNRDKTASLTKVVSAPTFNFGPPKTIASSNESFTFGSLVTSSKPCSSVATTTFSGSSMFKFGDSMTTTSSTSDKKWECPTCLVKNDATMGSCPCCNTSNPHSKTHSTGNTPPFGVPFSGSSESTAVRTSTFICSTDNATTAATITTAQSNFTLGNSTVENTTPTTGFKFGGISNTKWRCSSCLVENSDSAASCVCCQAKRQPPNSNPTVDSSKLVDSKWDCPSCMAQNANFAVECSRCQTKRSSGDVKHLPTDKWECPTCLVRNSPSAVNCVCCTTSKPESVITVPEPAKSTATASINTPPLSTDSPPVIISAVKSSFKFGAQNAKINSPSLFSLGSVGANTTTPFPKSATVPSFSFTNSRDVPTTSTSSKGFTLGLKPATFAPPIEPSTCMKNGSFQFGSPAETTTSNFGSTKENVTPTTTTSKISSQSGAFSFQPPSSAAPSSVFKFGELAHTRETGSGLFVFSSPSSGSTADSVFPVASTPSHTGIHGRPIRRAVRRQSKL</sequence>
<evidence type="ECO:0000256" key="18">
    <source>
        <dbReference type="ARBA" id="ARBA00078197"/>
    </source>
</evidence>
<proteinExistence type="inferred from homology"/>
<dbReference type="GO" id="GO:0017056">
    <property type="term" value="F:structural constituent of nuclear pore"/>
    <property type="evidence" value="ECO:0007669"/>
    <property type="project" value="TreeGrafter"/>
</dbReference>
<keyword evidence="4" id="KW-0813">Transport</keyword>
<keyword evidence="14" id="KW-0472">Membrane</keyword>
<evidence type="ECO:0000256" key="11">
    <source>
        <dbReference type="ARBA" id="ARBA00023010"/>
    </source>
</evidence>
<evidence type="ECO:0000256" key="20">
    <source>
        <dbReference type="PROSITE-ProRule" id="PRU00322"/>
    </source>
</evidence>
<evidence type="ECO:0000259" key="22">
    <source>
        <dbReference type="PROSITE" id="PS50199"/>
    </source>
</evidence>
<feature type="region of interest" description="Disordered" evidence="21">
    <location>
        <begin position="1022"/>
        <end position="1055"/>
    </location>
</feature>
<keyword evidence="9" id="KW-0862">Zinc</keyword>
<keyword evidence="6" id="KW-0677">Repeat</keyword>
<dbReference type="SMART" id="SM00547">
    <property type="entry name" value="ZnF_RBZ"/>
    <property type="match status" value="6"/>
</dbReference>
<evidence type="ECO:0000313" key="23">
    <source>
        <dbReference type="WBParaSite" id="MCU_003282-RA"/>
    </source>
</evidence>
<keyword evidence="15" id="KW-0539">Nucleus</keyword>
<dbReference type="WBParaSite" id="MCU_003282-RA">
    <property type="protein sequence ID" value="MCU_003282-RA"/>
    <property type="gene ID" value="MCU_003282"/>
</dbReference>
<feature type="region of interest" description="Disordered" evidence="21">
    <location>
        <begin position="111"/>
        <end position="135"/>
    </location>
</feature>
<dbReference type="SUPFAM" id="SSF90209">
    <property type="entry name" value="Ran binding protein zinc finger-like"/>
    <property type="match status" value="2"/>
</dbReference>
<dbReference type="PANTHER" id="PTHR23193">
    <property type="entry name" value="NUCLEAR PORE COMPLEX PROTEIN NUP"/>
    <property type="match status" value="1"/>
</dbReference>
<keyword evidence="11" id="KW-0811">Translocation</keyword>
<reference evidence="23" key="1">
    <citation type="submission" date="2019-11" db="UniProtKB">
        <authorList>
            <consortium name="WormBaseParasite"/>
        </authorList>
    </citation>
    <scope>IDENTIFICATION</scope>
</reference>
<evidence type="ECO:0000256" key="17">
    <source>
        <dbReference type="ARBA" id="ARBA00068609"/>
    </source>
</evidence>
<dbReference type="InterPro" id="IPR001876">
    <property type="entry name" value="Znf_RanBP2"/>
</dbReference>
<evidence type="ECO:0000256" key="4">
    <source>
        <dbReference type="ARBA" id="ARBA00022448"/>
    </source>
</evidence>
<dbReference type="PROSITE" id="PS01358">
    <property type="entry name" value="ZF_RANBP2_1"/>
    <property type="match status" value="6"/>
</dbReference>
<protein>
    <recommendedName>
        <fullName evidence="17">Nuclear pore complex protein Nup153</fullName>
    </recommendedName>
    <alternativeName>
        <fullName evidence="19">153 kDa nucleoporin</fullName>
    </alternativeName>
    <alternativeName>
        <fullName evidence="18">Nucleoporin Nup153</fullName>
    </alternativeName>
</protein>
<dbReference type="GO" id="GO:0008270">
    <property type="term" value="F:zinc ion binding"/>
    <property type="evidence" value="ECO:0007669"/>
    <property type="project" value="UniProtKB-KW"/>
</dbReference>
<feature type="compositionally biased region" description="Polar residues" evidence="21">
    <location>
        <begin position="1022"/>
        <end position="1044"/>
    </location>
</feature>
<feature type="domain" description="RanBP2-type" evidence="22">
    <location>
        <begin position="589"/>
        <end position="618"/>
    </location>
</feature>
<dbReference type="GO" id="GO:0005643">
    <property type="term" value="C:nuclear pore"/>
    <property type="evidence" value="ECO:0007669"/>
    <property type="project" value="UniProtKB-SubCell"/>
</dbReference>
<comment type="similarity">
    <text evidence="16">Belongs to the NUP153 family.</text>
</comment>
<evidence type="ECO:0000256" key="9">
    <source>
        <dbReference type="ARBA" id="ARBA00022833"/>
    </source>
</evidence>
<evidence type="ECO:0000256" key="5">
    <source>
        <dbReference type="ARBA" id="ARBA00022723"/>
    </source>
</evidence>
<evidence type="ECO:0000256" key="2">
    <source>
        <dbReference type="ARBA" id="ARBA00004126"/>
    </source>
</evidence>
<evidence type="ECO:0000256" key="13">
    <source>
        <dbReference type="ARBA" id="ARBA00023132"/>
    </source>
</evidence>
<feature type="compositionally biased region" description="Low complexity" evidence="21">
    <location>
        <begin position="120"/>
        <end position="135"/>
    </location>
</feature>